<dbReference type="EMBL" id="CP170721">
    <property type="protein sequence ID" value="XIA20306.1"/>
    <property type="molecule type" value="Genomic_DNA"/>
</dbReference>
<dbReference type="RefSeq" id="WP_395117755.1">
    <property type="nucleotide sequence ID" value="NZ_CP170721.1"/>
</dbReference>
<feature type="compositionally biased region" description="Basic residues" evidence="1">
    <location>
        <begin position="1"/>
        <end position="10"/>
    </location>
</feature>
<accession>A0AB74V0E2</accession>
<gene>
    <name evidence="2" type="ORF">ACFYG5_09345</name>
</gene>
<proteinExistence type="predicted"/>
<sequence>MSTLHRKSRRRTEDRRPLYEAWQAGDPPPPWAYEPGDHHDEVAGLYFFKDHPDQRDWRTHPHLNDWAAAMKASAPSL</sequence>
<protein>
    <submittedName>
        <fullName evidence="2">Uncharacterized protein</fullName>
    </submittedName>
</protein>
<feature type="region of interest" description="Disordered" evidence="1">
    <location>
        <begin position="1"/>
        <end position="36"/>
    </location>
</feature>
<evidence type="ECO:0000313" key="2">
    <source>
        <dbReference type="EMBL" id="XIA20306.1"/>
    </source>
</evidence>
<dbReference type="AlphaFoldDB" id="A0AB74V0E2"/>
<evidence type="ECO:0000256" key="1">
    <source>
        <dbReference type="SAM" id="MobiDB-lite"/>
    </source>
</evidence>
<reference evidence="2" key="1">
    <citation type="submission" date="2024-10" db="EMBL/GenBank/DDBJ databases">
        <authorList>
            <person name="Lesea H.P."/>
            <person name="Kuehl J.V."/>
            <person name="Chandonia J.-M."/>
        </authorList>
    </citation>
    <scope>NUCLEOTIDE SEQUENCE</scope>
    <source>
        <strain evidence="2">FW102-FHT14D07</strain>
    </source>
</reference>
<name>A0AB74V0E2_9GAMM</name>
<organism evidence="2">
    <name type="scientific">Rhodanobacter sp. FW102-FHT14D07</name>
    <dbReference type="NCBI Taxonomy" id="3351462"/>
    <lineage>
        <taxon>Bacteria</taxon>
        <taxon>Pseudomonadati</taxon>
        <taxon>Pseudomonadota</taxon>
        <taxon>Gammaproteobacteria</taxon>
        <taxon>Lysobacterales</taxon>
        <taxon>Rhodanobacteraceae</taxon>
        <taxon>Rhodanobacter</taxon>
    </lineage>
</organism>